<feature type="domain" description="FCP1 homology" evidence="3">
    <location>
        <begin position="43"/>
        <end position="209"/>
    </location>
</feature>
<accession>A0A1Y2FSD2</accession>
<dbReference type="GeneID" id="63787478"/>
<dbReference type="Pfam" id="PF03031">
    <property type="entry name" value="NIF"/>
    <property type="match status" value="1"/>
</dbReference>
<dbReference type="PANTHER" id="PTHR12210">
    <property type="entry name" value="DULLARD PROTEIN PHOSPHATASE"/>
    <property type="match status" value="1"/>
</dbReference>
<proteinExistence type="inferred from homology"/>
<keyword evidence="5" id="KW-1185">Reference proteome</keyword>
<organism evidence="4 5">
    <name type="scientific">Protomyces lactucae-debilis</name>
    <dbReference type="NCBI Taxonomy" id="2754530"/>
    <lineage>
        <taxon>Eukaryota</taxon>
        <taxon>Fungi</taxon>
        <taxon>Dikarya</taxon>
        <taxon>Ascomycota</taxon>
        <taxon>Taphrinomycotina</taxon>
        <taxon>Taphrinomycetes</taxon>
        <taxon>Taphrinales</taxon>
        <taxon>Protomycetaceae</taxon>
        <taxon>Protomyces</taxon>
    </lineage>
</organism>
<comment type="subcellular location">
    <subcellularLocation>
        <location evidence="1">Mitochondrion inner membrane</location>
        <topology evidence="1">Single-pass membrane protein</topology>
    </subcellularLocation>
</comment>
<dbReference type="STRING" id="56484.A0A1Y2FSD2"/>
<feature type="region of interest" description="Disordered" evidence="2">
    <location>
        <begin position="228"/>
        <end position="290"/>
    </location>
</feature>
<gene>
    <name evidence="4" type="ORF">BCR37DRAFT_390591</name>
</gene>
<dbReference type="InterPro" id="IPR050365">
    <property type="entry name" value="TIM50"/>
</dbReference>
<dbReference type="SMART" id="SM00577">
    <property type="entry name" value="CPDc"/>
    <property type="match status" value="1"/>
</dbReference>
<keyword evidence="1" id="KW-0496">Mitochondrion</keyword>
<evidence type="ECO:0000313" key="4">
    <source>
        <dbReference type="EMBL" id="ORY86859.1"/>
    </source>
</evidence>
<dbReference type="InterPro" id="IPR023214">
    <property type="entry name" value="HAD_sf"/>
</dbReference>
<evidence type="ECO:0000256" key="1">
    <source>
        <dbReference type="RuleBase" id="RU365079"/>
    </source>
</evidence>
<name>A0A1Y2FSD2_PROLT</name>
<comment type="function">
    <text evidence="1">Essential component of the TIM23 complex, a complex that mediates the translocation of transit peptide-containing proteins across the mitochondrial inner membrane.</text>
</comment>
<evidence type="ECO:0000313" key="5">
    <source>
        <dbReference type="Proteomes" id="UP000193685"/>
    </source>
</evidence>
<dbReference type="InterPro" id="IPR004274">
    <property type="entry name" value="FCP1_dom"/>
</dbReference>
<dbReference type="EMBL" id="MCFI01000002">
    <property type="protein sequence ID" value="ORY86859.1"/>
    <property type="molecule type" value="Genomic_DNA"/>
</dbReference>
<evidence type="ECO:0000256" key="2">
    <source>
        <dbReference type="SAM" id="MobiDB-lite"/>
    </source>
</evidence>
<dbReference type="InterPro" id="IPR036412">
    <property type="entry name" value="HAD-like_sf"/>
</dbReference>
<dbReference type="OrthoDB" id="1711508at2759"/>
<comment type="subunit">
    <text evidence="1">Component of the TIM23 complex.</text>
</comment>
<protein>
    <recommendedName>
        <fullName evidence="1">Mitochondrial import inner membrane translocase subunit TIM50</fullName>
    </recommendedName>
</protein>
<dbReference type="SUPFAM" id="SSF56784">
    <property type="entry name" value="HAD-like"/>
    <property type="match status" value="1"/>
</dbReference>
<dbReference type="AlphaFoldDB" id="A0A1Y2FSD2"/>
<dbReference type="Gene3D" id="3.40.50.1000">
    <property type="entry name" value="HAD superfamily/HAD-like"/>
    <property type="match status" value="1"/>
</dbReference>
<comment type="similarity">
    <text evidence="1">Belongs to the TIM50 family.</text>
</comment>
<comment type="caution">
    <text evidence="4">The sequence shown here is derived from an EMBL/GenBank/DDBJ whole genome shotgun (WGS) entry which is preliminary data.</text>
</comment>
<dbReference type="Proteomes" id="UP000193685">
    <property type="component" value="Unassembled WGS sequence"/>
</dbReference>
<dbReference type="GO" id="GO:0015031">
    <property type="term" value="P:protein transport"/>
    <property type="evidence" value="ECO:0007669"/>
    <property type="project" value="UniProtKB-KW"/>
</dbReference>
<keyword evidence="1" id="KW-0653">Protein transport</keyword>
<keyword evidence="1" id="KW-0811">Translocation</keyword>
<sequence>MSPYTAAARKLVRARHAALPVPVFRAYLAGCTSKKRNAADDTPLARLKLVILDLNGTLVFRENGARSSNTPIPRPGLRDFCKYLFDNFAVMVWSSAQPQSVLSMCANIFSHEQREQLVAVWARDTLGLTPEQYNSKCQTSKNLEQVWRDPHLRKIKRFSQRDTIIIDDSKLKVLAHPHNLIEVPEFSAERVARGTDDALREVTAYLETLRKLPNVSAYIKHSPLRFADKPRKVKKPKNRLKADTQQEVADDAPKAADARNRQANENAGDTDSLEDKIIRSAPRHGTFFNN</sequence>
<reference evidence="4 5" key="1">
    <citation type="submission" date="2016-07" db="EMBL/GenBank/DDBJ databases">
        <title>Pervasive Adenine N6-methylation of Active Genes in Fungi.</title>
        <authorList>
            <consortium name="DOE Joint Genome Institute"/>
            <person name="Mondo S.J."/>
            <person name="Dannebaum R.O."/>
            <person name="Kuo R.C."/>
            <person name="Labutti K."/>
            <person name="Haridas S."/>
            <person name="Kuo A."/>
            <person name="Salamov A."/>
            <person name="Ahrendt S.R."/>
            <person name="Lipzen A."/>
            <person name="Sullivan W."/>
            <person name="Andreopoulos W.B."/>
            <person name="Clum A."/>
            <person name="Lindquist E."/>
            <person name="Daum C."/>
            <person name="Ramamoorthy G.K."/>
            <person name="Gryganskyi A."/>
            <person name="Culley D."/>
            <person name="Magnuson J.K."/>
            <person name="James T.Y."/>
            <person name="O'Malley M.A."/>
            <person name="Stajich J.E."/>
            <person name="Spatafora J.W."/>
            <person name="Visel A."/>
            <person name="Grigoriev I.V."/>
        </authorList>
    </citation>
    <scope>NUCLEOTIDE SEQUENCE [LARGE SCALE GENOMIC DNA]</scope>
    <source>
        <strain evidence="4 5">12-1054</strain>
    </source>
</reference>
<dbReference type="GO" id="GO:0005744">
    <property type="term" value="C:TIM23 mitochondrial import inner membrane translocase complex"/>
    <property type="evidence" value="ECO:0007669"/>
    <property type="project" value="UniProtKB-UniRule"/>
</dbReference>
<keyword evidence="1" id="KW-0809">Transit peptide</keyword>
<evidence type="ECO:0000259" key="3">
    <source>
        <dbReference type="PROSITE" id="PS50969"/>
    </source>
</evidence>
<keyword evidence="1" id="KW-0813">Transport</keyword>
<dbReference type="RefSeq" id="XP_040727715.1">
    <property type="nucleotide sequence ID" value="XM_040870879.1"/>
</dbReference>
<dbReference type="PROSITE" id="PS50969">
    <property type="entry name" value="FCP1"/>
    <property type="match status" value="1"/>
</dbReference>
<feature type="compositionally biased region" description="Basic and acidic residues" evidence="2">
    <location>
        <begin position="251"/>
        <end position="262"/>
    </location>
</feature>